<evidence type="ECO:0008006" key="3">
    <source>
        <dbReference type="Google" id="ProtNLM"/>
    </source>
</evidence>
<organism evidence="1 2">
    <name type="scientific">Sphingobacterium paramultivorum</name>
    <dbReference type="NCBI Taxonomy" id="2886510"/>
    <lineage>
        <taxon>Bacteria</taxon>
        <taxon>Pseudomonadati</taxon>
        <taxon>Bacteroidota</taxon>
        <taxon>Sphingobacteriia</taxon>
        <taxon>Sphingobacteriales</taxon>
        <taxon>Sphingobacteriaceae</taxon>
        <taxon>Sphingobacterium</taxon>
    </lineage>
</organism>
<name>A0A7G5E900_9SPHI</name>
<protein>
    <recommendedName>
        <fullName evidence="3">Glycosyltransferase family 1 protein</fullName>
    </recommendedName>
</protein>
<reference evidence="1 2" key="1">
    <citation type="journal article" date="2020" name="G3 (Bethesda)">
        <title>CeMbio - The Caenorhabditis elegans Microbiome Resource.</title>
        <authorList>
            <person name="Dirksen P."/>
            <person name="Assie A."/>
            <person name="Zimmermann J."/>
            <person name="Zhang F."/>
            <person name="Tietje A.M."/>
            <person name="Marsh S.A."/>
            <person name="Felix M.A."/>
            <person name="Shapira M."/>
            <person name="Kaleta C."/>
            <person name="Schulenburg H."/>
            <person name="Samuel B."/>
        </authorList>
    </citation>
    <scope>NUCLEOTIDE SEQUENCE [LARGE SCALE GENOMIC DNA]</scope>
    <source>
        <strain evidence="1 2">BIGb0170</strain>
    </source>
</reference>
<proteinExistence type="predicted"/>
<evidence type="ECO:0000313" key="2">
    <source>
        <dbReference type="Proteomes" id="UP000515450"/>
    </source>
</evidence>
<sequence>MSDRKKRIILGMPRTFSIYKVLISRLDQLGFEVIDISYDDDVFKYRNLWDRLVNLYRKTVLKDKGYKNRLKFKALGENVMRRLQTMKHPTDYCLLIRPDIYPEEIIDQIKSKTNKLIAYQWDGIDRYPAVKRLVSKFDRFFVFDRKDANREDDRFIPTTNFYFGHFNRREVIPKKSSFFFVGTFMKVRWSQTKDAVDLIVQNSGTPNFYLYTGERDLPSEYQLAGITYISSPLAYEENIHLALQNEILVDFLVDAHSGLSFRVFEAIGYSRKLITNNNEVKSYDFYHPNNIYVLDNDERTLGEFLNAPYAEIHPEIVDRYNFDNWIFRILEN</sequence>
<gene>
    <name evidence="1" type="ORF">HS960_23700</name>
</gene>
<evidence type="ECO:0000313" key="1">
    <source>
        <dbReference type="EMBL" id="QMV70475.1"/>
    </source>
</evidence>
<dbReference type="AlphaFoldDB" id="A0A7G5E900"/>
<dbReference type="RefSeq" id="WP_182330743.1">
    <property type="nucleotide sequence ID" value="NZ_CP058555.1"/>
</dbReference>
<dbReference type="EMBL" id="CP058555">
    <property type="protein sequence ID" value="QMV70475.1"/>
    <property type="molecule type" value="Genomic_DNA"/>
</dbReference>
<accession>A0A7G5E900</accession>
<keyword evidence="2" id="KW-1185">Reference proteome</keyword>
<dbReference type="Proteomes" id="UP000515450">
    <property type="component" value="Chromosome"/>
</dbReference>